<keyword evidence="1 5" id="KW-0808">Transferase</keyword>
<accession>A0A0A0B913</accession>
<feature type="compositionally biased region" description="Basic and acidic residues" evidence="3">
    <location>
        <begin position="172"/>
        <end position="188"/>
    </location>
</feature>
<dbReference type="Proteomes" id="UP000029833">
    <property type="component" value="Unassembled WGS sequence"/>
</dbReference>
<dbReference type="PANTHER" id="PTHR43877">
    <property type="entry name" value="AMINOALKYLPHOSPHONATE N-ACETYLTRANSFERASE-RELATED-RELATED"/>
    <property type="match status" value="1"/>
</dbReference>
<dbReference type="GO" id="GO:0016747">
    <property type="term" value="F:acyltransferase activity, transferring groups other than amino-acyl groups"/>
    <property type="evidence" value="ECO:0007669"/>
    <property type="project" value="InterPro"/>
</dbReference>
<evidence type="ECO:0000256" key="1">
    <source>
        <dbReference type="ARBA" id="ARBA00022679"/>
    </source>
</evidence>
<comment type="caution">
    <text evidence="5">The sequence shown here is derived from an EMBL/GenBank/DDBJ whole genome shotgun (WGS) entry which is preliminary data.</text>
</comment>
<dbReference type="OrthoDB" id="5243635at2"/>
<dbReference type="InterPro" id="IPR050832">
    <property type="entry name" value="Bact_Acetyltransf"/>
</dbReference>
<dbReference type="PANTHER" id="PTHR43877:SF1">
    <property type="entry name" value="ACETYLTRANSFERASE"/>
    <property type="match status" value="1"/>
</dbReference>
<dbReference type="STRING" id="1408250.Q760_12310"/>
<evidence type="ECO:0000256" key="2">
    <source>
        <dbReference type="ARBA" id="ARBA00023315"/>
    </source>
</evidence>
<evidence type="ECO:0000313" key="6">
    <source>
        <dbReference type="Proteomes" id="UP000029833"/>
    </source>
</evidence>
<organism evidence="5 6">
    <name type="scientific">Cellulomonas cellasea DSM 20118</name>
    <dbReference type="NCBI Taxonomy" id="1408250"/>
    <lineage>
        <taxon>Bacteria</taxon>
        <taxon>Bacillati</taxon>
        <taxon>Actinomycetota</taxon>
        <taxon>Actinomycetes</taxon>
        <taxon>Micrococcales</taxon>
        <taxon>Cellulomonadaceae</taxon>
        <taxon>Cellulomonas</taxon>
    </lineage>
</organism>
<proteinExistence type="predicted"/>
<feature type="region of interest" description="Disordered" evidence="3">
    <location>
        <begin position="169"/>
        <end position="188"/>
    </location>
</feature>
<feature type="domain" description="N-acetyltransferase" evidence="4">
    <location>
        <begin position="10"/>
        <end position="188"/>
    </location>
</feature>
<dbReference type="CDD" id="cd04301">
    <property type="entry name" value="NAT_SF"/>
    <property type="match status" value="1"/>
</dbReference>
<gene>
    <name evidence="5" type="ORF">Q760_12310</name>
</gene>
<reference evidence="5 6" key="1">
    <citation type="submission" date="2013-10" db="EMBL/GenBank/DDBJ databases">
        <authorList>
            <person name="Wang G."/>
            <person name="Zhuang W."/>
        </authorList>
    </citation>
    <scope>NUCLEOTIDE SEQUENCE [LARGE SCALE GENOMIC DNA]</scope>
    <source>
        <strain evidence="5 6">DSM 20118</strain>
    </source>
</reference>
<evidence type="ECO:0000313" key="5">
    <source>
        <dbReference type="EMBL" id="KGM02647.1"/>
    </source>
</evidence>
<dbReference type="InterPro" id="IPR000182">
    <property type="entry name" value="GNAT_dom"/>
</dbReference>
<dbReference type="Gene3D" id="3.40.630.30">
    <property type="match status" value="1"/>
</dbReference>
<protein>
    <submittedName>
        <fullName evidence="5">GNAT family acetyltransferase</fullName>
    </submittedName>
</protein>
<dbReference type="RefSeq" id="WP_034628137.1">
    <property type="nucleotide sequence ID" value="NZ_AXNT01000040.1"/>
</dbReference>
<keyword evidence="6" id="KW-1185">Reference proteome</keyword>
<dbReference type="Pfam" id="PF00583">
    <property type="entry name" value="Acetyltransf_1"/>
    <property type="match status" value="1"/>
</dbReference>
<keyword evidence="2" id="KW-0012">Acyltransferase</keyword>
<name>A0A0A0B913_9CELL</name>
<dbReference type="PROSITE" id="PS51186">
    <property type="entry name" value="GNAT"/>
    <property type="match status" value="1"/>
</dbReference>
<evidence type="ECO:0000256" key="3">
    <source>
        <dbReference type="SAM" id="MobiDB-lite"/>
    </source>
</evidence>
<dbReference type="InterPro" id="IPR016181">
    <property type="entry name" value="Acyl_CoA_acyltransferase"/>
</dbReference>
<dbReference type="SUPFAM" id="SSF55729">
    <property type="entry name" value="Acyl-CoA N-acyltransferases (Nat)"/>
    <property type="match status" value="1"/>
</dbReference>
<evidence type="ECO:0000259" key="4">
    <source>
        <dbReference type="PROSITE" id="PS51186"/>
    </source>
</evidence>
<sequence length="188" mass="19201">MALFSEQADVSVRPAVPGDELAIAATQLAAWRAAHADTLGPDVLAQLDGAAFAERWAQAITAPPGRGYRVLVACEGADVVGFAAVAPVAAPEDTPLAAPGGELLALEVAPASQRVGHGSRLLAAAVDLLREDGADHLQTWVLDGDVARAQFLTSAGLGADDAVRALATGTGRDGEPLSVNEHRWSATI</sequence>
<dbReference type="AlphaFoldDB" id="A0A0A0B913"/>
<dbReference type="EMBL" id="AXNT01000040">
    <property type="protein sequence ID" value="KGM02647.1"/>
    <property type="molecule type" value="Genomic_DNA"/>
</dbReference>